<keyword evidence="1" id="KW-0479">Metal-binding</keyword>
<dbReference type="KEGG" id="sasa:100286550"/>
<reference evidence="10" key="4">
    <citation type="submission" date="2025-04" db="UniProtKB">
        <authorList>
            <consortium name="RefSeq"/>
        </authorList>
    </citation>
    <scope>IDENTIFICATION</scope>
</reference>
<evidence type="ECO:0000256" key="5">
    <source>
        <dbReference type="PROSITE-ProRule" id="PRU00309"/>
    </source>
</evidence>
<dbReference type="PANTHER" id="PTHR46927">
    <property type="entry name" value="AGAP005574-PA"/>
    <property type="match status" value="1"/>
</dbReference>
<evidence type="ECO:0000313" key="9">
    <source>
        <dbReference type="Proteomes" id="UP001652741"/>
    </source>
</evidence>
<dbReference type="PROSITE" id="PS50950">
    <property type="entry name" value="ZF_THAP"/>
    <property type="match status" value="1"/>
</dbReference>
<dbReference type="SUPFAM" id="SSF57716">
    <property type="entry name" value="Glucocorticoid receptor-like (DNA-binding domain)"/>
    <property type="match status" value="1"/>
</dbReference>
<evidence type="ECO:0000256" key="6">
    <source>
        <dbReference type="SAM" id="MobiDB-lite"/>
    </source>
</evidence>
<evidence type="ECO:0000256" key="3">
    <source>
        <dbReference type="ARBA" id="ARBA00022833"/>
    </source>
</evidence>
<sequence>MPVWCSVPYCANYKQAQKQGVIFHSLPTGDIPRCRKWLAAIKNNIYNVNTPVAKYQNIRVCSQHFRPEDYLRDYQSELMGKPNRRQLKRDAIPSVFSFTTKRKTSDQPTPAQKKRSRLEVT</sequence>
<dbReference type="PANTHER" id="PTHR46927:SF3">
    <property type="entry name" value="THAP-TYPE DOMAIN-CONTAINING PROTEIN"/>
    <property type="match status" value="1"/>
</dbReference>
<evidence type="ECO:0000256" key="1">
    <source>
        <dbReference type="ARBA" id="ARBA00022723"/>
    </source>
</evidence>
<protein>
    <submittedName>
        <fullName evidence="8 10">THAP domain-containing protein 4</fullName>
    </submittedName>
</protein>
<dbReference type="InterPro" id="IPR006612">
    <property type="entry name" value="THAP_Znf"/>
</dbReference>
<accession>B9EN01</accession>
<reference evidence="8" key="1">
    <citation type="submission" date="2009-01" db="EMBL/GenBank/DDBJ databases">
        <authorList>
            <consortium name="cGRASP (B.F. Koop &amp; W.S. Davidson)"/>
            <person name="Leong J."/>
            <person name="von Schalburg K."/>
            <person name="Cooper G."/>
            <person name="Moore R."/>
            <person name="Holt R."/>
            <person name="Davidson W.S."/>
            <person name="Koop B.F."/>
        </authorList>
    </citation>
    <scope>NUCLEOTIDE SEQUENCE</scope>
    <source>
        <tissue evidence="8">Head kidney</tissue>
    </source>
</reference>
<evidence type="ECO:0000313" key="8">
    <source>
        <dbReference type="EMBL" id="ACM08898.1"/>
    </source>
</evidence>
<dbReference type="AlphaFoldDB" id="B9EN01"/>
<evidence type="ECO:0000256" key="2">
    <source>
        <dbReference type="ARBA" id="ARBA00022771"/>
    </source>
</evidence>
<keyword evidence="2 5" id="KW-0863">Zinc-finger</keyword>
<proteinExistence type="evidence at transcript level"/>
<dbReference type="RefSeq" id="NP_001139961.1">
    <property type="nucleotide sequence ID" value="NM_001146489.1"/>
</dbReference>
<organism evidence="8">
    <name type="scientific">Salmo salar</name>
    <name type="common">Atlantic salmon</name>
    <dbReference type="NCBI Taxonomy" id="8030"/>
    <lineage>
        <taxon>Eukaryota</taxon>
        <taxon>Metazoa</taxon>
        <taxon>Chordata</taxon>
        <taxon>Craniata</taxon>
        <taxon>Vertebrata</taxon>
        <taxon>Euteleostomi</taxon>
        <taxon>Actinopterygii</taxon>
        <taxon>Neopterygii</taxon>
        <taxon>Teleostei</taxon>
        <taxon>Protacanthopterygii</taxon>
        <taxon>Salmoniformes</taxon>
        <taxon>Salmonidae</taxon>
        <taxon>Salmoninae</taxon>
        <taxon>Salmo</taxon>
    </lineage>
</organism>
<dbReference type="GO" id="GO:0003677">
    <property type="term" value="F:DNA binding"/>
    <property type="evidence" value="ECO:0007669"/>
    <property type="project" value="UniProtKB-UniRule"/>
</dbReference>
<reference evidence="8" key="3">
    <citation type="submission" date="2010-08" db="EMBL/GenBank/DDBJ databases">
        <authorList>
            <consortium name="cGRASP (B.F. Koop &amp; W.S. Davidson)"/>
        </authorList>
    </citation>
    <scope>NUCLEOTIDE SEQUENCE</scope>
    <source>
        <tissue evidence="8">Head kidney</tissue>
    </source>
</reference>
<reference evidence="8 10" key="2">
    <citation type="journal article" date="2010" name="BMC Genomics">
        <title>Salmo salar and Esox lucius full-length cDNA sequences reveal changes in evolutionary pressures on a post-tetraploidization genome.</title>
        <authorList>
            <person name="Leong J.S."/>
            <person name="Jantzen S.G."/>
            <person name="von Schalburg K.R."/>
            <person name="Cooper G.A."/>
            <person name="Messmer A.M."/>
            <person name="Liao N.Y."/>
            <person name="Munro S."/>
            <person name="Moore R."/>
            <person name="Holt R.A."/>
            <person name="Jones S.J."/>
            <person name="Davidson W.S."/>
            <person name="Koop B.F."/>
        </authorList>
    </citation>
    <scope>NUCLEOTIDE SEQUENCE</scope>
    <source>
        <tissue evidence="8">Head kidney</tissue>
    </source>
</reference>
<dbReference type="Pfam" id="PF05485">
    <property type="entry name" value="THAP"/>
    <property type="match status" value="1"/>
</dbReference>
<dbReference type="InterPro" id="IPR052224">
    <property type="entry name" value="THAP_domain_protein"/>
</dbReference>
<dbReference type="SMART" id="SM00692">
    <property type="entry name" value="DM3"/>
    <property type="match status" value="1"/>
</dbReference>
<feature type="domain" description="THAP-type" evidence="7">
    <location>
        <begin position="1"/>
        <end position="96"/>
    </location>
</feature>
<name>B9EN01_SALSA</name>
<keyword evidence="9" id="KW-1185">Reference proteome</keyword>
<dbReference type="GO" id="GO:0008270">
    <property type="term" value="F:zinc ion binding"/>
    <property type="evidence" value="ECO:0007669"/>
    <property type="project" value="UniProtKB-KW"/>
</dbReference>
<dbReference type="InterPro" id="IPR038441">
    <property type="entry name" value="THAP_Znf_sf"/>
</dbReference>
<dbReference type="SMART" id="SM00980">
    <property type="entry name" value="THAP"/>
    <property type="match status" value="1"/>
</dbReference>
<gene>
    <name evidence="8" type="primary">THAP4</name>
    <name evidence="10" type="synonym">thap4</name>
</gene>
<keyword evidence="4 5" id="KW-0238">DNA-binding</keyword>
<dbReference type="Proteomes" id="UP001652741">
    <property type="component" value="Chromosome ssa14"/>
</dbReference>
<dbReference type="Gene3D" id="6.20.210.20">
    <property type="entry name" value="THAP domain"/>
    <property type="match status" value="1"/>
</dbReference>
<dbReference type="EMBL" id="BT057026">
    <property type="protein sequence ID" value="ACM08898.1"/>
    <property type="molecule type" value="mRNA"/>
</dbReference>
<evidence type="ECO:0000313" key="10">
    <source>
        <dbReference type="RefSeq" id="NP_001139961.1"/>
    </source>
</evidence>
<feature type="compositionally biased region" description="Basic residues" evidence="6">
    <location>
        <begin position="112"/>
        <end position="121"/>
    </location>
</feature>
<evidence type="ECO:0000256" key="4">
    <source>
        <dbReference type="ARBA" id="ARBA00023125"/>
    </source>
</evidence>
<keyword evidence="3" id="KW-0862">Zinc</keyword>
<feature type="region of interest" description="Disordered" evidence="6">
    <location>
        <begin position="98"/>
        <end position="121"/>
    </location>
</feature>
<evidence type="ECO:0000259" key="7">
    <source>
        <dbReference type="PROSITE" id="PS50950"/>
    </source>
</evidence>